<feature type="transmembrane region" description="Helical" evidence="8">
    <location>
        <begin position="6"/>
        <end position="28"/>
    </location>
</feature>
<keyword evidence="6 8" id="KW-0472">Membrane</keyword>
<gene>
    <name evidence="9" type="ORF">ACFQNG_09140</name>
</gene>
<dbReference type="InterPro" id="IPR038377">
    <property type="entry name" value="Na/Glc_symporter_sf"/>
</dbReference>
<dbReference type="RefSeq" id="WP_379864614.1">
    <property type="nucleotide sequence ID" value="NZ_JBHTBW010000021.1"/>
</dbReference>
<feature type="transmembrane region" description="Helical" evidence="8">
    <location>
        <begin position="259"/>
        <end position="285"/>
    </location>
</feature>
<evidence type="ECO:0000256" key="8">
    <source>
        <dbReference type="SAM" id="Phobius"/>
    </source>
</evidence>
<dbReference type="Gene3D" id="1.20.1730.10">
    <property type="entry name" value="Sodium/glucose cotransporter"/>
    <property type="match status" value="1"/>
</dbReference>
<dbReference type="PROSITE" id="PS50283">
    <property type="entry name" value="NA_SOLUT_SYMP_3"/>
    <property type="match status" value="1"/>
</dbReference>
<dbReference type="Proteomes" id="UP001596500">
    <property type="component" value="Unassembled WGS sequence"/>
</dbReference>
<sequence length="467" mass="49991">MHWLDMAILMLYFLIMVVIGIIGSRKVGSKEEYALAGRNLGLVIYCSCLVAVIIGGAATIGTAKLGYQFGISGVWLVVMLGIGIMLLGLIFGNYFSKLRITTISEFLGQRYNEQTRFFSAIVSIIYTLMVTVTQIIGMGAIIHAILGWDMTLSMLVGGGVALFYTMLGGMWSVTMTDVVQFIVMTVGIFAVMLPLSLSHVGGMQALMNHVPATHWQLSAIGFKQIFQYFLLYCLGMVVSQDILQRVFTAKNARVSKQGAIFAGVYSIAWAIALSLIGMCAALLLPRLDNPQNAFASLADMILPPGLLGLVLAAVCAALMSNASGSLLASSTLLIQDILKPTWMKDWEERKLLLLSKGVTLLIGLIAMVFAIRIQDVLVALDIAYAILSGAIFIPIVLGILWKGVTAKAGFYAVIAGTIVVIGGLIIEGPTSTNAIMYGMGAGLLVIVGGSWLGKVKSSSEVPVQNRD</sequence>
<feature type="transmembrane region" description="Helical" evidence="8">
    <location>
        <begin position="117"/>
        <end position="146"/>
    </location>
</feature>
<evidence type="ECO:0000256" key="6">
    <source>
        <dbReference type="ARBA" id="ARBA00023136"/>
    </source>
</evidence>
<evidence type="ECO:0000256" key="5">
    <source>
        <dbReference type="ARBA" id="ARBA00022989"/>
    </source>
</evidence>
<comment type="caution">
    <text evidence="9">The sequence shown here is derived from an EMBL/GenBank/DDBJ whole genome shotgun (WGS) entry which is preliminary data.</text>
</comment>
<dbReference type="CDD" id="cd11479">
    <property type="entry name" value="SLC5sbd_u3"/>
    <property type="match status" value="1"/>
</dbReference>
<feature type="transmembrane region" description="Helical" evidence="8">
    <location>
        <begin position="152"/>
        <end position="171"/>
    </location>
</feature>
<dbReference type="PANTHER" id="PTHR48086">
    <property type="entry name" value="SODIUM/PROLINE SYMPORTER-RELATED"/>
    <property type="match status" value="1"/>
</dbReference>
<reference evidence="10" key="1">
    <citation type="journal article" date="2019" name="Int. J. Syst. Evol. Microbiol.">
        <title>The Global Catalogue of Microorganisms (GCM) 10K type strain sequencing project: providing services to taxonomists for standard genome sequencing and annotation.</title>
        <authorList>
            <consortium name="The Broad Institute Genomics Platform"/>
            <consortium name="The Broad Institute Genome Sequencing Center for Infectious Disease"/>
            <person name="Wu L."/>
            <person name="Ma J."/>
        </authorList>
    </citation>
    <scope>NUCLEOTIDE SEQUENCE [LARGE SCALE GENOMIC DNA]</scope>
    <source>
        <strain evidence="10">CGMCC 1.12942</strain>
    </source>
</reference>
<organism evidence="9 10">
    <name type="scientific">Laceyella putida</name>
    <dbReference type="NCBI Taxonomy" id="110101"/>
    <lineage>
        <taxon>Bacteria</taxon>
        <taxon>Bacillati</taxon>
        <taxon>Bacillota</taxon>
        <taxon>Bacilli</taxon>
        <taxon>Bacillales</taxon>
        <taxon>Thermoactinomycetaceae</taxon>
        <taxon>Laceyella</taxon>
    </lineage>
</organism>
<feature type="transmembrane region" description="Helical" evidence="8">
    <location>
        <begin position="40"/>
        <end position="61"/>
    </location>
</feature>
<name>A0ABW2RK67_9BACL</name>
<feature type="transmembrane region" description="Helical" evidence="8">
    <location>
        <begin position="377"/>
        <end position="401"/>
    </location>
</feature>
<comment type="subcellular location">
    <subcellularLocation>
        <location evidence="1">Membrane</location>
        <topology evidence="1">Multi-pass membrane protein</topology>
    </subcellularLocation>
</comment>
<accession>A0ABW2RK67</accession>
<feature type="transmembrane region" description="Helical" evidence="8">
    <location>
        <begin position="351"/>
        <end position="371"/>
    </location>
</feature>
<keyword evidence="4 8" id="KW-0812">Transmembrane</keyword>
<dbReference type="InterPro" id="IPR001734">
    <property type="entry name" value="Na/solute_symporter"/>
</dbReference>
<evidence type="ECO:0000256" key="4">
    <source>
        <dbReference type="ARBA" id="ARBA00022692"/>
    </source>
</evidence>
<keyword evidence="5 8" id="KW-1133">Transmembrane helix</keyword>
<evidence type="ECO:0000313" key="9">
    <source>
        <dbReference type="EMBL" id="MFC7441323.1"/>
    </source>
</evidence>
<dbReference type="InterPro" id="IPR050277">
    <property type="entry name" value="Sodium:Solute_Symporter"/>
</dbReference>
<evidence type="ECO:0000256" key="7">
    <source>
        <dbReference type="RuleBase" id="RU362091"/>
    </source>
</evidence>
<evidence type="ECO:0000313" key="10">
    <source>
        <dbReference type="Proteomes" id="UP001596500"/>
    </source>
</evidence>
<feature type="transmembrane region" description="Helical" evidence="8">
    <location>
        <begin position="408"/>
        <end position="428"/>
    </location>
</feature>
<comment type="similarity">
    <text evidence="2 7">Belongs to the sodium:solute symporter (SSF) (TC 2.A.21) family.</text>
</comment>
<keyword evidence="10" id="KW-1185">Reference proteome</keyword>
<proteinExistence type="inferred from homology"/>
<evidence type="ECO:0000256" key="3">
    <source>
        <dbReference type="ARBA" id="ARBA00022448"/>
    </source>
</evidence>
<evidence type="ECO:0000256" key="2">
    <source>
        <dbReference type="ARBA" id="ARBA00006434"/>
    </source>
</evidence>
<feature type="transmembrane region" description="Helical" evidence="8">
    <location>
        <begin position="178"/>
        <end position="197"/>
    </location>
</feature>
<evidence type="ECO:0000256" key="1">
    <source>
        <dbReference type="ARBA" id="ARBA00004141"/>
    </source>
</evidence>
<feature type="transmembrane region" description="Helical" evidence="8">
    <location>
        <begin position="305"/>
        <end position="330"/>
    </location>
</feature>
<protein>
    <submittedName>
        <fullName evidence="9">Sodium:solute symporter</fullName>
    </submittedName>
</protein>
<feature type="transmembrane region" description="Helical" evidence="8">
    <location>
        <begin position="73"/>
        <end position="96"/>
    </location>
</feature>
<dbReference type="PANTHER" id="PTHR48086:SF7">
    <property type="entry name" value="SODIUM-SOLUTE SYMPORTER-RELATED"/>
    <property type="match status" value="1"/>
</dbReference>
<keyword evidence="3" id="KW-0813">Transport</keyword>
<dbReference type="EMBL" id="JBHTBW010000021">
    <property type="protein sequence ID" value="MFC7441323.1"/>
    <property type="molecule type" value="Genomic_DNA"/>
</dbReference>
<feature type="transmembrane region" description="Helical" evidence="8">
    <location>
        <begin position="434"/>
        <end position="452"/>
    </location>
</feature>
<feature type="transmembrane region" description="Helical" evidence="8">
    <location>
        <begin position="217"/>
        <end position="238"/>
    </location>
</feature>
<dbReference type="Pfam" id="PF00474">
    <property type="entry name" value="SSF"/>
    <property type="match status" value="1"/>
</dbReference>